<organism evidence="7 8">
    <name type="scientific">Tetrahymena thermophila (strain SB210)</name>
    <dbReference type="NCBI Taxonomy" id="312017"/>
    <lineage>
        <taxon>Eukaryota</taxon>
        <taxon>Sar</taxon>
        <taxon>Alveolata</taxon>
        <taxon>Ciliophora</taxon>
        <taxon>Intramacronucleata</taxon>
        <taxon>Oligohymenophorea</taxon>
        <taxon>Hymenostomatida</taxon>
        <taxon>Tetrahymenina</taxon>
        <taxon>Tetrahymenidae</taxon>
        <taxon>Tetrahymena</taxon>
    </lineage>
</organism>
<feature type="compositionally biased region" description="Low complexity" evidence="4">
    <location>
        <begin position="498"/>
        <end position="511"/>
    </location>
</feature>
<dbReference type="InterPro" id="IPR036420">
    <property type="entry name" value="BRCT_dom_sf"/>
</dbReference>
<dbReference type="OrthoDB" id="342264at2759"/>
<feature type="region of interest" description="Disordered" evidence="4">
    <location>
        <begin position="828"/>
        <end position="922"/>
    </location>
</feature>
<feature type="compositionally biased region" description="Low complexity" evidence="4">
    <location>
        <begin position="205"/>
        <end position="214"/>
    </location>
</feature>
<feature type="compositionally biased region" description="Polar residues" evidence="4">
    <location>
        <begin position="625"/>
        <end position="645"/>
    </location>
</feature>
<dbReference type="Pfam" id="PF16770">
    <property type="entry name" value="RTT107_BRCT_5"/>
    <property type="match status" value="1"/>
</dbReference>
<feature type="compositionally biased region" description="Polar residues" evidence="4">
    <location>
        <begin position="879"/>
        <end position="892"/>
    </location>
</feature>
<dbReference type="Proteomes" id="UP000009168">
    <property type="component" value="Unassembled WGS sequence"/>
</dbReference>
<evidence type="ECO:0000256" key="1">
    <source>
        <dbReference type="ARBA" id="ARBA00004286"/>
    </source>
</evidence>
<feature type="region of interest" description="Disordered" evidence="4">
    <location>
        <begin position="498"/>
        <end position="558"/>
    </location>
</feature>
<name>I7M8W3_TETTS</name>
<dbReference type="EMBL" id="GG662634">
    <property type="protein sequence ID" value="EAR99888.3"/>
    <property type="molecule type" value="Genomic_DNA"/>
</dbReference>
<feature type="compositionally biased region" description="Polar residues" evidence="4">
    <location>
        <begin position="239"/>
        <end position="250"/>
    </location>
</feature>
<feature type="compositionally biased region" description="Basic and acidic residues" evidence="4">
    <location>
        <begin position="1004"/>
        <end position="1013"/>
    </location>
</feature>
<feature type="compositionally biased region" description="Basic and acidic residues" evidence="4">
    <location>
        <begin position="1047"/>
        <end position="1064"/>
    </location>
</feature>
<dbReference type="Pfam" id="PF00498">
    <property type="entry name" value="FHA"/>
    <property type="match status" value="1"/>
</dbReference>
<evidence type="ECO:0000256" key="3">
    <source>
        <dbReference type="ARBA" id="ARBA00023306"/>
    </source>
</evidence>
<reference evidence="8" key="1">
    <citation type="journal article" date="2006" name="PLoS Biol.">
        <title>Macronuclear genome sequence of the ciliate Tetrahymena thermophila, a model eukaryote.</title>
        <authorList>
            <person name="Eisen J.A."/>
            <person name="Coyne R.S."/>
            <person name="Wu M."/>
            <person name="Wu D."/>
            <person name="Thiagarajan M."/>
            <person name="Wortman J.R."/>
            <person name="Badger J.H."/>
            <person name="Ren Q."/>
            <person name="Amedeo P."/>
            <person name="Jones K.M."/>
            <person name="Tallon L.J."/>
            <person name="Delcher A.L."/>
            <person name="Salzberg S.L."/>
            <person name="Silva J.C."/>
            <person name="Haas B.J."/>
            <person name="Majoros W.H."/>
            <person name="Farzad M."/>
            <person name="Carlton J.M."/>
            <person name="Smith R.K. Jr."/>
            <person name="Garg J."/>
            <person name="Pearlman R.E."/>
            <person name="Karrer K.M."/>
            <person name="Sun L."/>
            <person name="Manning G."/>
            <person name="Elde N.C."/>
            <person name="Turkewitz A.P."/>
            <person name="Asai D.J."/>
            <person name="Wilkes D.E."/>
            <person name="Wang Y."/>
            <person name="Cai H."/>
            <person name="Collins K."/>
            <person name="Stewart B.A."/>
            <person name="Lee S.R."/>
            <person name="Wilamowska K."/>
            <person name="Weinberg Z."/>
            <person name="Ruzzo W.L."/>
            <person name="Wloga D."/>
            <person name="Gaertig J."/>
            <person name="Frankel J."/>
            <person name="Tsao C.-C."/>
            <person name="Gorovsky M.A."/>
            <person name="Keeling P.J."/>
            <person name="Waller R.F."/>
            <person name="Patron N.J."/>
            <person name="Cherry J.M."/>
            <person name="Stover N.A."/>
            <person name="Krieger C.J."/>
            <person name="del Toro C."/>
            <person name="Ryder H.F."/>
            <person name="Williamson S.C."/>
            <person name="Barbeau R.A."/>
            <person name="Hamilton E.P."/>
            <person name="Orias E."/>
        </authorList>
    </citation>
    <scope>NUCLEOTIDE SEQUENCE [LARGE SCALE GENOMIC DNA]</scope>
    <source>
        <strain evidence="8">SB210</strain>
    </source>
</reference>
<dbReference type="Gene3D" id="3.40.50.10190">
    <property type="entry name" value="BRCT domain"/>
    <property type="match status" value="2"/>
</dbReference>
<feature type="region of interest" description="Disordered" evidence="4">
    <location>
        <begin position="782"/>
        <end position="804"/>
    </location>
</feature>
<dbReference type="SMART" id="SM00292">
    <property type="entry name" value="BRCT"/>
    <property type="match status" value="2"/>
</dbReference>
<feature type="compositionally biased region" description="Polar residues" evidence="4">
    <location>
        <begin position="901"/>
        <end position="922"/>
    </location>
</feature>
<evidence type="ECO:0000259" key="6">
    <source>
        <dbReference type="PROSITE" id="PS50172"/>
    </source>
</evidence>
<feature type="region of interest" description="Disordered" evidence="4">
    <location>
        <begin position="625"/>
        <end position="676"/>
    </location>
</feature>
<feature type="region of interest" description="Disordered" evidence="4">
    <location>
        <begin position="128"/>
        <end position="149"/>
    </location>
</feature>
<dbReference type="SUPFAM" id="SSF52113">
    <property type="entry name" value="BRCT domain"/>
    <property type="match status" value="2"/>
</dbReference>
<dbReference type="SUPFAM" id="SSF49879">
    <property type="entry name" value="SMAD/FHA domain"/>
    <property type="match status" value="1"/>
</dbReference>
<proteinExistence type="predicted"/>
<feature type="region of interest" description="Disordered" evidence="4">
    <location>
        <begin position="197"/>
        <end position="420"/>
    </location>
</feature>
<protein>
    <submittedName>
        <fullName evidence="7">BRCT domain protein</fullName>
    </submittedName>
</protein>
<feature type="compositionally biased region" description="Polar residues" evidence="4">
    <location>
        <begin position="655"/>
        <end position="668"/>
    </location>
</feature>
<dbReference type="Gene3D" id="2.60.200.20">
    <property type="match status" value="1"/>
</dbReference>
<dbReference type="GeneID" id="7835912"/>
<evidence type="ECO:0000256" key="2">
    <source>
        <dbReference type="ARBA" id="ARBA00022454"/>
    </source>
</evidence>
<feature type="compositionally biased region" description="Polar residues" evidence="4">
    <location>
        <begin position="272"/>
        <end position="291"/>
    </location>
</feature>
<feature type="compositionally biased region" description="Basic and acidic residues" evidence="4">
    <location>
        <begin position="528"/>
        <end position="558"/>
    </location>
</feature>
<feature type="compositionally biased region" description="Basic and acidic residues" evidence="4">
    <location>
        <begin position="220"/>
        <end position="231"/>
    </location>
</feature>
<dbReference type="InterPro" id="IPR000253">
    <property type="entry name" value="FHA_dom"/>
</dbReference>
<sequence>MNIANIQNRVKWAILAVFQNPLKKLVPSKYYLYEGQNNIGSDSTKSEVVIEAEGVSPLHAEIYITNDGDAYIQDLNSKQGIFKKASFNPNKKVRLEQNQRFSIIPDHEFYIGKYKCYVVAFDEDYKKGEERRQRERDEISQSQSQKKYNMTIELDETDLDDVENNNIFADQDQVDQKKYNMNEQKDISNLYEKTLELSDQENQQEEQQLFQNSNKQSAGDYEKTLEIKSDADDQEEGNIFNQNNQSNQKGSEYDKTLELSSNEGDREEENNLFRSKQTKNKNAQSDANNYDKTLELSDKNSDEDNQNLFQSSKKNTNKQMECEKTLQLSDKSDDEEQNIFKNKSQQKKQNDANQYDKTLELSDKSGEEDNDNLFQNKNIQSQKKKNNQQMFEKTLELSDKEQSDNENSLFKNQQNRRNNNKMECEKTLELSDKDDQEDSKLFQKSVNQTEPNQASFNASLPIQTTQSSLPIQASQGLSEKQRRMEILKNNYLYKKYQNQASQPSESSQNNQENKKMIAENQSQSNKKSVQDDKKMIPENDKTPDLSEEEKQQKKEVIKRRENEIKKALSPQPSSKNIQKELLQETLIDEDSFHDDGWFESSTQERSKTQQQRNTNLNLVATLLDSPQSQNQSQSFRYNKKTSPLSPTLVDDDQVSVKSANQSISSQNKVNKKHKSPISLSPTFLDEEVNLNLLSVQNEKQRKLSQQSAQSRSTSNQELGATLIDQTDSNSKINSPLPSEKPAALQNTLIDSPESQNGKREDTQNQELINKIKQQEEELKKLREQLQSQGKAQQNQTDKKKTQNETNDLRQNLNSLNNEQNYVINVLPTLSDNNSKKQDDPQKKAKNINLDKVNQFDDLFGNDEEEEQEENNKNKINSNHQLSSRENSRTGFGNNLKREDSQSGVENSNQGVSGQFQGAQQRNIGLMNKKFPLRTLTMSDMKKSISPIASSTQPSVVEEFEEKAFNKASSTVPQKTLFQSSDVNSSDDQAFSSGNKRGAQQSKNKQNDLKEEKNNSNGDQSEDLGEDPKKKQKVQSSWVQLLKQKTGKMQDENSRNSTKSEDSVSKEQNSQSKGRLTRQSQDKSMVAEDIDGNAIKESMKISVSGFKLKPEQKKGIKQLKSTLIEDNQDFDILVVKETKRTIKLLLAVMKKKPIVHEKWLTDSIRQNKLLSNYSNYQPEESQYFKERFNNDLEFFIQKRKQISHDNQIFEGYTFYISKSITEPNEEELTSLIEAGGGQIRKTLPNKQAKKGEIFVILGPSDLYTYKTVSKLKVVTCIMPESILDAALFSEFKSDKNLIQSEDFFKN</sequence>
<dbReference type="eggNOG" id="ENOG502T09P">
    <property type="taxonomic scope" value="Eukaryota"/>
</dbReference>
<dbReference type="InterPro" id="IPR001357">
    <property type="entry name" value="BRCT_dom"/>
</dbReference>
<dbReference type="PROSITE" id="PS50006">
    <property type="entry name" value="FHA_DOMAIN"/>
    <property type="match status" value="1"/>
</dbReference>
<keyword evidence="8" id="KW-1185">Reference proteome</keyword>
<feature type="compositionally biased region" description="Acidic residues" evidence="4">
    <location>
        <begin position="859"/>
        <end position="868"/>
    </location>
</feature>
<evidence type="ECO:0000313" key="8">
    <source>
        <dbReference type="Proteomes" id="UP000009168"/>
    </source>
</evidence>
<feature type="compositionally biased region" description="Basic and acidic residues" evidence="4">
    <location>
        <begin position="292"/>
        <end position="302"/>
    </location>
</feature>
<dbReference type="CDD" id="cd17744">
    <property type="entry name" value="BRCT_MDC1_rpt1"/>
    <property type="match status" value="1"/>
</dbReference>
<feature type="compositionally biased region" description="Basic and acidic residues" evidence="4">
    <location>
        <begin position="128"/>
        <end position="139"/>
    </location>
</feature>
<evidence type="ECO:0000256" key="4">
    <source>
        <dbReference type="SAM" id="MobiDB-lite"/>
    </source>
</evidence>
<comment type="subcellular location">
    <subcellularLocation>
        <location evidence="1">Chromosome</location>
    </subcellularLocation>
</comment>
<dbReference type="RefSeq" id="XP_001020133.3">
    <property type="nucleotide sequence ID" value="XM_001020133.3"/>
</dbReference>
<feature type="compositionally biased region" description="Polar residues" evidence="4">
    <location>
        <begin position="1065"/>
        <end position="1082"/>
    </location>
</feature>
<feature type="compositionally biased region" description="Basic and acidic residues" evidence="4">
    <location>
        <begin position="393"/>
        <end position="403"/>
    </location>
</feature>
<dbReference type="PROSITE" id="PS50172">
    <property type="entry name" value="BRCT"/>
    <property type="match status" value="2"/>
</dbReference>
<feature type="compositionally biased region" description="Basic and acidic residues" evidence="4">
    <location>
        <begin position="357"/>
        <end position="367"/>
    </location>
</feature>
<feature type="compositionally biased region" description="Polar residues" evidence="4">
    <location>
        <begin position="966"/>
        <end position="1003"/>
    </location>
</feature>
<dbReference type="STRING" id="312017.I7M8W3"/>
<evidence type="ECO:0000313" key="7">
    <source>
        <dbReference type="EMBL" id="EAR99888.3"/>
    </source>
</evidence>
<dbReference type="Pfam" id="PF16589">
    <property type="entry name" value="BRCT_2"/>
    <property type="match status" value="1"/>
</dbReference>
<dbReference type="InterPro" id="IPR008984">
    <property type="entry name" value="SMAD_FHA_dom_sf"/>
</dbReference>
<evidence type="ECO:0000259" key="5">
    <source>
        <dbReference type="PROSITE" id="PS50006"/>
    </source>
</evidence>
<feature type="compositionally biased region" description="Basic and acidic residues" evidence="4">
    <location>
        <begin position="833"/>
        <end position="842"/>
    </location>
</feature>
<dbReference type="KEGG" id="tet:TTHERM_00661690"/>
<feature type="compositionally biased region" description="Polar residues" evidence="4">
    <location>
        <begin position="306"/>
        <end position="319"/>
    </location>
</feature>
<feature type="region of interest" description="Disordered" evidence="4">
    <location>
        <begin position="966"/>
        <end position="1090"/>
    </location>
</feature>
<dbReference type="GO" id="GO:0005694">
    <property type="term" value="C:chromosome"/>
    <property type="evidence" value="ECO:0007669"/>
    <property type="project" value="UniProtKB-SubCell"/>
</dbReference>
<keyword evidence="2" id="KW-0158">Chromosome</keyword>
<feature type="domain" description="BRCT" evidence="6">
    <location>
        <begin position="1131"/>
        <end position="1169"/>
    </location>
</feature>
<accession>I7M8W3</accession>
<gene>
    <name evidence="7" type="ORF">TTHERM_00661690</name>
</gene>
<keyword evidence="3" id="KW-0131">Cell cycle</keyword>
<dbReference type="InParanoid" id="I7M8W3"/>
<feature type="domain" description="FHA" evidence="5">
    <location>
        <begin position="37"/>
        <end position="82"/>
    </location>
</feature>
<feature type="domain" description="BRCT" evidence="6">
    <location>
        <begin position="1203"/>
        <end position="1304"/>
    </location>
</feature>
<dbReference type="CDD" id="cd18432">
    <property type="entry name" value="BRCT_PAXIP1_rpt6_like"/>
    <property type="match status" value="1"/>
</dbReference>
<dbReference type="CDD" id="cd22665">
    <property type="entry name" value="FHA_MDC1"/>
    <property type="match status" value="1"/>
</dbReference>